<dbReference type="AlphaFoldDB" id="A0AAD4GPS2"/>
<feature type="compositionally biased region" description="Basic and acidic residues" evidence="1">
    <location>
        <begin position="150"/>
        <end position="159"/>
    </location>
</feature>
<gene>
    <name evidence="2" type="ORF">FE257_001262</name>
</gene>
<protein>
    <submittedName>
        <fullName evidence="2">Uncharacterized protein</fullName>
    </submittedName>
</protein>
<reference evidence="2" key="2">
    <citation type="submission" date="2020-02" db="EMBL/GenBank/DDBJ databases">
        <authorList>
            <person name="Gilchrist C.L.M."/>
            <person name="Chooi Y.-H."/>
        </authorList>
    </citation>
    <scope>NUCLEOTIDE SEQUENCE</scope>
    <source>
        <strain evidence="2">MST-FP2251</strain>
    </source>
</reference>
<comment type="caution">
    <text evidence="2">The sequence shown here is derived from an EMBL/GenBank/DDBJ whole genome shotgun (WGS) entry which is preliminary data.</text>
</comment>
<reference evidence="2" key="1">
    <citation type="journal article" date="2019" name="Beilstein J. Org. Chem.">
        <title>Nanangenines: drimane sesquiterpenoids as the dominant metabolite cohort of a novel Australian fungus, Aspergillus nanangensis.</title>
        <authorList>
            <person name="Lacey H.J."/>
            <person name="Gilchrist C.L.M."/>
            <person name="Crombie A."/>
            <person name="Kalaitzis J.A."/>
            <person name="Vuong D."/>
            <person name="Rutledge P.J."/>
            <person name="Turner P."/>
            <person name="Pitt J.I."/>
            <person name="Lacey E."/>
            <person name="Chooi Y.H."/>
            <person name="Piggott A.M."/>
        </authorList>
    </citation>
    <scope>NUCLEOTIDE SEQUENCE</scope>
    <source>
        <strain evidence="2">MST-FP2251</strain>
    </source>
</reference>
<keyword evidence="3" id="KW-1185">Reference proteome</keyword>
<feature type="compositionally biased region" description="Basic and acidic residues" evidence="1">
    <location>
        <begin position="89"/>
        <end position="99"/>
    </location>
</feature>
<evidence type="ECO:0000313" key="3">
    <source>
        <dbReference type="Proteomes" id="UP001194746"/>
    </source>
</evidence>
<organism evidence="2 3">
    <name type="scientific">Aspergillus nanangensis</name>
    <dbReference type="NCBI Taxonomy" id="2582783"/>
    <lineage>
        <taxon>Eukaryota</taxon>
        <taxon>Fungi</taxon>
        <taxon>Dikarya</taxon>
        <taxon>Ascomycota</taxon>
        <taxon>Pezizomycotina</taxon>
        <taxon>Eurotiomycetes</taxon>
        <taxon>Eurotiomycetidae</taxon>
        <taxon>Eurotiales</taxon>
        <taxon>Aspergillaceae</taxon>
        <taxon>Aspergillus</taxon>
        <taxon>Aspergillus subgen. Circumdati</taxon>
    </lineage>
</organism>
<evidence type="ECO:0000256" key="1">
    <source>
        <dbReference type="SAM" id="MobiDB-lite"/>
    </source>
</evidence>
<name>A0AAD4GPS2_ASPNN</name>
<evidence type="ECO:0000313" key="2">
    <source>
        <dbReference type="EMBL" id="KAF9884772.1"/>
    </source>
</evidence>
<proteinExistence type="predicted"/>
<feature type="region of interest" description="Disordered" evidence="1">
    <location>
        <begin position="89"/>
        <end position="112"/>
    </location>
</feature>
<feature type="region of interest" description="Disordered" evidence="1">
    <location>
        <begin position="150"/>
        <end position="171"/>
    </location>
</feature>
<dbReference type="Proteomes" id="UP001194746">
    <property type="component" value="Unassembled WGS sequence"/>
</dbReference>
<sequence length="171" mass="19845">MKTLASTKQFTLRYVPKHVIPPVAARYLGSPVHPIRPKIFHMYATRDRNTLWWRVSVKPIQGFRRVVRSWCARRARLAFRQALKDRGFDAEGRRMRSESSGEGGSTPERNDDYIHGSLEIVVQPQSVQEDMTVVQTDMHHLVDVLIEKTKAPLKNDDNQKNNNPRKKKTKE</sequence>
<dbReference type="EMBL" id="VCAU01000112">
    <property type="protein sequence ID" value="KAF9884772.1"/>
    <property type="molecule type" value="Genomic_DNA"/>
</dbReference>
<accession>A0AAD4GPS2</accession>